<evidence type="ECO:0000313" key="8">
    <source>
        <dbReference type="EMBL" id="PIK33679.1"/>
    </source>
</evidence>
<feature type="disulfide bond" evidence="6">
    <location>
        <begin position="91"/>
        <end position="118"/>
    </location>
</feature>
<evidence type="ECO:0000256" key="5">
    <source>
        <dbReference type="ARBA" id="ARBA00023180"/>
    </source>
</evidence>
<keyword evidence="4 6" id="KW-1015">Disulfide bond</keyword>
<evidence type="ECO:0000256" key="2">
    <source>
        <dbReference type="ARBA" id="ARBA00022729"/>
    </source>
</evidence>
<accession>A0A2G8JD89</accession>
<dbReference type="Gene3D" id="2.10.70.10">
    <property type="entry name" value="Complement Module, domain 1"/>
    <property type="match status" value="2"/>
</dbReference>
<dbReference type="STRING" id="307972.A0A2G8JD89"/>
<feature type="domain" description="Sushi" evidence="7">
    <location>
        <begin position="5"/>
        <end position="62"/>
    </location>
</feature>
<dbReference type="SUPFAM" id="SSF57535">
    <property type="entry name" value="Complement control module/SCR domain"/>
    <property type="match status" value="2"/>
</dbReference>
<gene>
    <name evidence="8" type="ORF">BSL78_29505</name>
</gene>
<dbReference type="InterPro" id="IPR000436">
    <property type="entry name" value="Sushi_SCR_CCP_dom"/>
</dbReference>
<evidence type="ECO:0000256" key="3">
    <source>
        <dbReference type="ARBA" id="ARBA00022737"/>
    </source>
</evidence>
<evidence type="ECO:0000259" key="7">
    <source>
        <dbReference type="PROSITE" id="PS50923"/>
    </source>
</evidence>
<evidence type="ECO:0000256" key="1">
    <source>
        <dbReference type="ARBA" id="ARBA00022659"/>
    </source>
</evidence>
<dbReference type="OrthoDB" id="5804959at2759"/>
<organism evidence="8 9">
    <name type="scientific">Stichopus japonicus</name>
    <name type="common">Sea cucumber</name>
    <dbReference type="NCBI Taxonomy" id="307972"/>
    <lineage>
        <taxon>Eukaryota</taxon>
        <taxon>Metazoa</taxon>
        <taxon>Echinodermata</taxon>
        <taxon>Eleutherozoa</taxon>
        <taxon>Echinozoa</taxon>
        <taxon>Holothuroidea</taxon>
        <taxon>Aspidochirotacea</taxon>
        <taxon>Aspidochirotida</taxon>
        <taxon>Stichopodidae</taxon>
        <taxon>Apostichopus</taxon>
    </lineage>
</organism>
<dbReference type="PROSITE" id="PS50923">
    <property type="entry name" value="SUSHI"/>
    <property type="match status" value="2"/>
</dbReference>
<dbReference type="AlphaFoldDB" id="A0A2G8JD89"/>
<dbReference type="Pfam" id="PF00084">
    <property type="entry name" value="Sushi"/>
    <property type="match status" value="2"/>
</dbReference>
<feature type="domain" description="Sushi" evidence="7">
    <location>
        <begin position="63"/>
        <end position="120"/>
    </location>
</feature>
<keyword evidence="5" id="KW-0325">Glycoprotein</keyword>
<dbReference type="SMART" id="SM00032">
    <property type="entry name" value="CCP"/>
    <property type="match status" value="2"/>
</dbReference>
<keyword evidence="2" id="KW-0732">Signal</keyword>
<dbReference type="PANTHER" id="PTHR46393:SF7">
    <property type="entry name" value="COMPLEMENT C2"/>
    <property type="match status" value="1"/>
</dbReference>
<keyword evidence="3" id="KW-0677">Repeat</keyword>
<keyword evidence="9" id="KW-1185">Reference proteome</keyword>
<comment type="caution">
    <text evidence="8">The sequence shown here is derived from an EMBL/GenBank/DDBJ whole genome shotgun (WGS) entry which is preliminary data.</text>
</comment>
<protein>
    <recommendedName>
        <fullName evidence="7">Sushi domain-containing protein</fullName>
    </recommendedName>
</protein>
<evidence type="ECO:0000256" key="4">
    <source>
        <dbReference type="ARBA" id="ARBA00023157"/>
    </source>
</evidence>
<evidence type="ECO:0000313" key="9">
    <source>
        <dbReference type="Proteomes" id="UP000230750"/>
    </source>
</evidence>
<comment type="caution">
    <text evidence="6">Lacks conserved residue(s) required for the propagation of feature annotation.</text>
</comment>
<evidence type="ECO:0000256" key="6">
    <source>
        <dbReference type="PROSITE-ProRule" id="PRU00302"/>
    </source>
</evidence>
<sequence>MCNPVSCGHPPNIINGYIMTKDHTYGSLLTYGCVPGYNLVSHGKLRCAVDRSWKGDVPSCEPVNCGIPPSIYNGKVDFNQTTYKERAFYFCNNGFDLIGSGMHKCLATGAWSNTSPSCQPVFCGEPRQVINGEVHGKNFTSIKL</sequence>
<dbReference type="Proteomes" id="UP000230750">
    <property type="component" value="Unassembled WGS sequence"/>
</dbReference>
<dbReference type="EMBL" id="MRZV01002449">
    <property type="protein sequence ID" value="PIK33679.1"/>
    <property type="molecule type" value="Genomic_DNA"/>
</dbReference>
<name>A0A2G8JD89_STIJA</name>
<keyword evidence="1 6" id="KW-0768">Sushi</keyword>
<proteinExistence type="predicted"/>
<reference evidence="8 9" key="1">
    <citation type="journal article" date="2017" name="PLoS Biol.">
        <title>The sea cucumber genome provides insights into morphological evolution and visceral regeneration.</title>
        <authorList>
            <person name="Zhang X."/>
            <person name="Sun L."/>
            <person name="Yuan J."/>
            <person name="Sun Y."/>
            <person name="Gao Y."/>
            <person name="Zhang L."/>
            <person name="Li S."/>
            <person name="Dai H."/>
            <person name="Hamel J.F."/>
            <person name="Liu C."/>
            <person name="Yu Y."/>
            <person name="Liu S."/>
            <person name="Lin W."/>
            <person name="Guo K."/>
            <person name="Jin S."/>
            <person name="Xu P."/>
            <person name="Storey K.B."/>
            <person name="Huan P."/>
            <person name="Zhang T."/>
            <person name="Zhou Y."/>
            <person name="Zhang J."/>
            <person name="Lin C."/>
            <person name="Li X."/>
            <person name="Xing L."/>
            <person name="Huo D."/>
            <person name="Sun M."/>
            <person name="Wang L."/>
            <person name="Mercier A."/>
            <person name="Li F."/>
            <person name="Yang H."/>
            <person name="Xiang J."/>
        </authorList>
    </citation>
    <scope>NUCLEOTIDE SEQUENCE [LARGE SCALE GENOMIC DNA]</scope>
    <source>
        <strain evidence="8">Shaxun</strain>
        <tissue evidence="8">Muscle</tissue>
    </source>
</reference>
<feature type="disulfide bond" evidence="6">
    <location>
        <begin position="33"/>
        <end position="60"/>
    </location>
</feature>
<dbReference type="CDD" id="cd00033">
    <property type="entry name" value="CCP"/>
    <property type="match status" value="2"/>
</dbReference>
<dbReference type="PANTHER" id="PTHR46393">
    <property type="entry name" value="SUSHI DOMAIN-CONTAINING PROTEIN"/>
    <property type="match status" value="1"/>
</dbReference>
<dbReference type="InterPro" id="IPR035976">
    <property type="entry name" value="Sushi/SCR/CCP_sf"/>
</dbReference>